<accession>A0AAW4N8T6</accession>
<evidence type="ECO:0000313" key="2">
    <source>
        <dbReference type="Proteomes" id="UP001196316"/>
    </source>
</evidence>
<gene>
    <name evidence="1" type="ORF">KSW80_09060</name>
</gene>
<dbReference type="Proteomes" id="UP001196316">
    <property type="component" value="Unassembled WGS sequence"/>
</dbReference>
<dbReference type="EMBL" id="JAHOEP010000022">
    <property type="protein sequence ID" value="MBV3408543.1"/>
    <property type="molecule type" value="Genomic_DNA"/>
</dbReference>
<protein>
    <submittedName>
        <fullName evidence="1">Uncharacterized protein</fullName>
    </submittedName>
</protein>
<sequence>MLGASVHPVVHLLGGSINVVRTLKVAGRDQVMQIMDYLDNMEEVFHKFYPHDPCPMESGYKASFERFVIGCLRAE</sequence>
<reference evidence="1" key="1">
    <citation type="submission" date="2021-06" db="EMBL/GenBank/DDBJ databases">
        <title>Collection of gut derived symbiotic bacterial strains cultured from healthy donors.</title>
        <authorList>
            <person name="Lin H."/>
            <person name="Littmann E."/>
            <person name="Pamer E.G."/>
        </authorList>
    </citation>
    <scope>NUCLEOTIDE SEQUENCE</scope>
    <source>
        <strain evidence="1">MSK.21.60</strain>
    </source>
</reference>
<dbReference type="AlphaFoldDB" id="A0AAW4N8T6"/>
<dbReference type="RefSeq" id="WP_217326654.1">
    <property type="nucleotide sequence ID" value="NZ_JAHOEK010000022.1"/>
</dbReference>
<organism evidence="1 2">
    <name type="scientific">Segatella copri</name>
    <dbReference type="NCBI Taxonomy" id="165179"/>
    <lineage>
        <taxon>Bacteria</taxon>
        <taxon>Pseudomonadati</taxon>
        <taxon>Bacteroidota</taxon>
        <taxon>Bacteroidia</taxon>
        <taxon>Bacteroidales</taxon>
        <taxon>Prevotellaceae</taxon>
        <taxon>Segatella</taxon>
    </lineage>
</organism>
<proteinExistence type="predicted"/>
<name>A0AAW4N8T6_9BACT</name>
<comment type="caution">
    <text evidence="1">The sequence shown here is derived from an EMBL/GenBank/DDBJ whole genome shotgun (WGS) entry which is preliminary data.</text>
</comment>
<evidence type="ECO:0000313" key="1">
    <source>
        <dbReference type="EMBL" id="MBV3408543.1"/>
    </source>
</evidence>